<evidence type="ECO:0000256" key="1">
    <source>
        <dbReference type="ARBA" id="ARBA00022505"/>
    </source>
</evidence>
<name>A0A382J3K1_9ZZZZ</name>
<gene>
    <name evidence="4" type="ORF">METZ01_LOCUS258989</name>
</gene>
<dbReference type="PANTHER" id="PTHR30632">
    <property type="entry name" value="MOLYBDATE-BINDING PERIPLASMIC PROTEIN"/>
    <property type="match status" value="1"/>
</dbReference>
<dbReference type="InterPro" id="IPR005950">
    <property type="entry name" value="ModA"/>
</dbReference>
<dbReference type="PANTHER" id="PTHR30632:SF14">
    <property type="entry name" value="TUNGSTATE_MOLYBDATE_CHROMATE-BINDING PROTEIN MODA"/>
    <property type="match status" value="1"/>
</dbReference>
<keyword evidence="3" id="KW-0732">Signal</keyword>
<protein>
    <recommendedName>
        <fullName evidence="5">Molybdate ABC transporter substrate-binding protein</fullName>
    </recommendedName>
</protein>
<dbReference type="GO" id="GO:0030973">
    <property type="term" value="F:molybdate ion binding"/>
    <property type="evidence" value="ECO:0007669"/>
    <property type="project" value="InterPro"/>
</dbReference>
<dbReference type="NCBIfam" id="TIGR01256">
    <property type="entry name" value="modA"/>
    <property type="match status" value="1"/>
</dbReference>
<organism evidence="4">
    <name type="scientific">marine metagenome</name>
    <dbReference type="NCBI Taxonomy" id="408172"/>
    <lineage>
        <taxon>unclassified sequences</taxon>
        <taxon>metagenomes</taxon>
        <taxon>ecological metagenomes</taxon>
    </lineage>
</organism>
<proteinExistence type="predicted"/>
<evidence type="ECO:0008006" key="5">
    <source>
        <dbReference type="Google" id="ProtNLM"/>
    </source>
</evidence>
<dbReference type="PIRSF" id="PIRSF004846">
    <property type="entry name" value="ModA"/>
    <property type="match status" value="1"/>
</dbReference>
<accession>A0A382J3K1</accession>
<keyword evidence="2" id="KW-0479">Metal-binding</keyword>
<dbReference type="InterPro" id="IPR044084">
    <property type="entry name" value="AvModA-like_subst-bd"/>
</dbReference>
<reference evidence="4" key="1">
    <citation type="submission" date="2018-05" db="EMBL/GenBank/DDBJ databases">
        <authorList>
            <person name="Lanie J.A."/>
            <person name="Ng W.-L."/>
            <person name="Kazmierczak K.M."/>
            <person name="Andrzejewski T.M."/>
            <person name="Davidsen T.M."/>
            <person name="Wayne K.J."/>
            <person name="Tettelin H."/>
            <person name="Glass J.I."/>
            <person name="Rusch D."/>
            <person name="Podicherti R."/>
            <person name="Tsui H.-C.T."/>
            <person name="Winkler M.E."/>
        </authorList>
    </citation>
    <scope>NUCLEOTIDE SEQUENCE</scope>
</reference>
<dbReference type="InterPro" id="IPR050682">
    <property type="entry name" value="ModA/WtpA"/>
</dbReference>
<evidence type="ECO:0000313" key="4">
    <source>
        <dbReference type="EMBL" id="SVC06135.1"/>
    </source>
</evidence>
<dbReference type="Pfam" id="PF13531">
    <property type="entry name" value="SBP_bac_11"/>
    <property type="match status" value="1"/>
</dbReference>
<evidence type="ECO:0000256" key="2">
    <source>
        <dbReference type="ARBA" id="ARBA00022723"/>
    </source>
</evidence>
<dbReference type="GO" id="GO:0015689">
    <property type="term" value="P:molybdate ion transport"/>
    <property type="evidence" value="ECO:0007669"/>
    <property type="project" value="InterPro"/>
</dbReference>
<evidence type="ECO:0000256" key="3">
    <source>
        <dbReference type="ARBA" id="ARBA00022729"/>
    </source>
</evidence>
<dbReference type="GO" id="GO:0046872">
    <property type="term" value="F:metal ion binding"/>
    <property type="evidence" value="ECO:0007669"/>
    <property type="project" value="UniProtKB-KW"/>
</dbReference>
<dbReference type="EMBL" id="UINC01071324">
    <property type="protein sequence ID" value="SVC06135.1"/>
    <property type="molecule type" value="Genomic_DNA"/>
</dbReference>
<sequence length="263" mass="30045">MKKKIFKKFIAWFCFILLFWFFVYLESFARTRANEIYVAVASNFYNPLKEIAKQFEKQTRYKVQIIPGSTGKLYAQIINGAPFELFLAGDMRRPKLLEEEGNAVPGTRFTYALGKIALWSPNSNAISKDGKLTLKQKTFTHVAIANPITAPYGQAAVQPLKKIGLWDEVQPFVVHGENISQTFQFISSQNAELGFVALSQVLDPKNHKKGSWWEVPEELYDRLEQDVVLLKKGGNNPGSRKLWKFLKDDLAKQTIKRYGYGLP</sequence>
<dbReference type="SUPFAM" id="SSF53850">
    <property type="entry name" value="Periplasmic binding protein-like II"/>
    <property type="match status" value="1"/>
</dbReference>
<keyword evidence="1" id="KW-0500">Molybdenum</keyword>
<dbReference type="AlphaFoldDB" id="A0A382J3K1"/>
<dbReference type="FunFam" id="3.40.190.10:FF:000035">
    <property type="entry name" value="Molybdate ABC transporter substrate-binding protein"/>
    <property type="match status" value="1"/>
</dbReference>
<dbReference type="CDD" id="cd13539">
    <property type="entry name" value="PBP2_AvModA"/>
    <property type="match status" value="1"/>
</dbReference>
<dbReference type="Gene3D" id="3.40.190.10">
    <property type="entry name" value="Periplasmic binding protein-like II"/>
    <property type="match status" value="2"/>
</dbReference>